<protein>
    <submittedName>
        <fullName evidence="2">Uncharacterized protein</fullName>
    </submittedName>
</protein>
<reference evidence="2 3" key="1">
    <citation type="journal article" date="2018" name="Evol. Lett.">
        <title>Horizontal gene cluster transfer increased hallucinogenic mushroom diversity.</title>
        <authorList>
            <person name="Reynolds H.T."/>
            <person name="Vijayakumar V."/>
            <person name="Gluck-Thaler E."/>
            <person name="Korotkin H.B."/>
            <person name="Matheny P.B."/>
            <person name="Slot J.C."/>
        </authorList>
    </citation>
    <scope>NUCLEOTIDE SEQUENCE [LARGE SCALE GENOMIC DNA]</scope>
    <source>
        <strain evidence="2 3">SRW20</strain>
    </source>
</reference>
<evidence type="ECO:0000256" key="1">
    <source>
        <dbReference type="SAM" id="MobiDB-lite"/>
    </source>
</evidence>
<accession>A0A409WXI1</accession>
<keyword evidence="3" id="KW-1185">Reference proteome</keyword>
<dbReference type="AlphaFoldDB" id="A0A409WXI1"/>
<organism evidence="2 3">
    <name type="scientific">Gymnopilus dilepis</name>
    <dbReference type="NCBI Taxonomy" id="231916"/>
    <lineage>
        <taxon>Eukaryota</taxon>
        <taxon>Fungi</taxon>
        <taxon>Dikarya</taxon>
        <taxon>Basidiomycota</taxon>
        <taxon>Agaricomycotina</taxon>
        <taxon>Agaricomycetes</taxon>
        <taxon>Agaricomycetidae</taxon>
        <taxon>Agaricales</taxon>
        <taxon>Agaricineae</taxon>
        <taxon>Hymenogastraceae</taxon>
        <taxon>Gymnopilus</taxon>
    </lineage>
</organism>
<evidence type="ECO:0000313" key="2">
    <source>
        <dbReference type="EMBL" id="PPQ83189.1"/>
    </source>
</evidence>
<comment type="caution">
    <text evidence="2">The sequence shown here is derived from an EMBL/GenBank/DDBJ whole genome shotgun (WGS) entry which is preliminary data.</text>
</comment>
<gene>
    <name evidence="2" type="ORF">CVT26_015939</name>
</gene>
<dbReference type="Proteomes" id="UP000284706">
    <property type="component" value="Unassembled WGS sequence"/>
</dbReference>
<sequence>MAGRTSRRQPQGQPTFPGIASPVARAKYRAGLRSNVFNEIFNQDTIAPELKRLASELERFLKSQTGFREENYYQHLLKQRRSLEYSDGRGPSELQDTEGVKIPYVLLSTLLPSHGYQKEIEDRFDAIELVRRETFASLQDPSSTAQVRGLSDSDAASYHPIHSSLKFQYSLPELDRALMYRKGDTENRIPTEPYLICSSFYLYEVLMDSVPQNLPQIRAEFDFLATSIAARTILKTVPSSPNHLVKAARVLDAMKTAVPDTQDFHWSMNQPVFEGCREAMNVARVHRHTGLPVVIIEIDLVDGSEGQAFDQCDGLYGIGARHFTDWRAKSPIAAFLVSFVGKRIKFAAAVCDTVKGPHIARRIPGVFSLDGTHDVKNIENLAVVLWSFRRAVLDIEANITAVYSPLSTPSESSPFPLSGLMALEGTGLTVIRALIVGRLYYAIFNSPKDQFSCIPALQPLLQEHSSLASSAEKPIWLLPVAPRVQRYCSDAQNALAAEGYAPSHIHVFAPPRVAIVGEGASDWIDPEGNPLITYHVTAPLLPPAGPEETGWIPMEILEIGKVAQDLKLRISAKLRAILTLLREQELGPDPSSPQDVYIEVRQQGKDGKATYLVLEQVNIKLTNFRRSTYSKAWENHQDIAMRAWLEG</sequence>
<dbReference type="EMBL" id="NHYE01004643">
    <property type="protein sequence ID" value="PPQ83189.1"/>
    <property type="molecule type" value="Genomic_DNA"/>
</dbReference>
<evidence type="ECO:0000313" key="3">
    <source>
        <dbReference type="Proteomes" id="UP000284706"/>
    </source>
</evidence>
<feature type="region of interest" description="Disordered" evidence="1">
    <location>
        <begin position="1"/>
        <end position="20"/>
    </location>
</feature>
<dbReference type="InParanoid" id="A0A409WXI1"/>
<name>A0A409WXI1_9AGAR</name>
<proteinExistence type="predicted"/>